<evidence type="ECO:0000256" key="3">
    <source>
        <dbReference type="ARBA" id="ARBA00022603"/>
    </source>
</evidence>
<dbReference type="Gene3D" id="1.10.150.170">
    <property type="entry name" value="Putative methyltransferase TM0872, insert domain"/>
    <property type="match status" value="1"/>
</dbReference>
<reference evidence="7" key="2">
    <citation type="journal article" date="2023" name="ISME Commun">
        <title>Characterization of a bloom-associated alphaproteobacterial lineage, 'Candidatus Phycosocius': insights into freshwater algal-bacterial interactions.</title>
        <authorList>
            <person name="Tanabe Y."/>
            <person name="Yamaguchi H."/>
            <person name="Yoshida M."/>
            <person name="Kai A."/>
            <person name="Okazaki Y."/>
        </authorList>
    </citation>
    <scope>NUCLEOTIDE SEQUENCE</scope>
    <source>
        <strain evidence="7">BOTRYCO-1</strain>
    </source>
</reference>
<feature type="binding site" evidence="6">
    <location>
        <position position="100"/>
    </location>
    <ligand>
        <name>S-adenosyl-L-methionine</name>
        <dbReference type="ChEBI" id="CHEBI:59789"/>
    </ligand>
</feature>
<dbReference type="RefSeq" id="WP_284358748.1">
    <property type="nucleotide sequence ID" value="NZ_BPFZ01000002.1"/>
</dbReference>
<keyword evidence="5 6" id="KW-0949">S-adenosyl-L-methionine</keyword>
<comment type="catalytic activity">
    <reaction evidence="6">
        <text>cytidine(1402) in 16S rRNA + S-adenosyl-L-methionine = N(4)-methylcytidine(1402) in 16S rRNA + S-adenosyl-L-homocysteine + H(+)</text>
        <dbReference type="Rhea" id="RHEA:42928"/>
        <dbReference type="Rhea" id="RHEA-COMP:10286"/>
        <dbReference type="Rhea" id="RHEA-COMP:10287"/>
        <dbReference type="ChEBI" id="CHEBI:15378"/>
        <dbReference type="ChEBI" id="CHEBI:57856"/>
        <dbReference type="ChEBI" id="CHEBI:59789"/>
        <dbReference type="ChEBI" id="CHEBI:74506"/>
        <dbReference type="ChEBI" id="CHEBI:82748"/>
        <dbReference type="EC" id="2.1.1.199"/>
    </reaction>
</comment>
<dbReference type="SUPFAM" id="SSF53335">
    <property type="entry name" value="S-adenosyl-L-methionine-dependent methyltransferases"/>
    <property type="match status" value="1"/>
</dbReference>
<keyword evidence="6" id="KW-0963">Cytoplasm</keyword>
<name>A0ABQ4PTD3_9PROT</name>
<gene>
    <name evidence="6 7" type="primary">rsmH</name>
    <name evidence="7" type="ORF">PsB1_0413</name>
</gene>
<dbReference type="NCBIfam" id="TIGR00006">
    <property type="entry name" value="16S rRNA (cytosine(1402)-N(4))-methyltransferase RsmH"/>
    <property type="match status" value="1"/>
</dbReference>
<comment type="similarity">
    <text evidence="1 6">Belongs to the methyltransferase superfamily. RsmH family.</text>
</comment>
<accession>A0ABQ4PTD3</accession>
<dbReference type="InterPro" id="IPR029063">
    <property type="entry name" value="SAM-dependent_MTases_sf"/>
</dbReference>
<keyword evidence="2 6" id="KW-0698">rRNA processing</keyword>
<dbReference type="Pfam" id="PF01795">
    <property type="entry name" value="Methyltransf_5"/>
    <property type="match status" value="1"/>
</dbReference>
<dbReference type="Gene3D" id="3.40.50.150">
    <property type="entry name" value="Vaccinia Virus protein VP39"/>
    <property type="match status" value="1"/>
</dbReference>
<dbReference type="PANTHER" id="PTHR11265:SF0">
    <property type="entry name" value="12S RRNA N4-METHYLCYTIDINE METHYLTRANSFERASE"/>
    <property type="match status" value="1"/>
</dbReference>
<dbReference type="PANTHER" id="PTHR11265">
    <property type="entry name" value="S-ADENOSYL-METHYLTRANSFERASE MRAW"/>
    <property type="match status" value="1"/>
</dbReference>
<dbReference type="InterPro" id="IPR002903">
    <property type="entry name" value="RsmH"/>
</dbReference>
<dbReference type="HAMAP" id="MF_01007">
    <property type="entry name" value="16SrRNA_methyltr_H"/>
    <property type="match status" value="1"/>
</dbReference>
<comment type="caution">
    <text evidence="7">The sequence shown here is derived from an EMBL/GenBank/DDBJ whole genome shotgun (WGS) entry which is preliminary data.</text>
</comment>
<feature type="binding site" evidence="6">
    <location>
        <position position="77"/>
    </location>
    <ligand>
        <name>S-adenosyl-L-methionine</name>
        <dbReference type="ChEBI" id="CHEBI:59789"/>
    </ligand>
</feature>
<keyword evidence="3 6" id="KW-0489">Methyltransferase</keyword>
<feature type="binding site" evidence="6">
    <location>
        <begin position="32"/>
        <end position="34"/>
    </location>
    <ligand>
        <name>S-adenosyl-L-methionine</name>
        <dbReference type="ChEBI" id="CHEBI:59789"/>
    </ligand>
</feature>
<evidence type="ECO:0000256" key="6">
    <source>
        <dbReference type="HAMAP-Rule" id="MF_01007"/>
    </source>
</evidence>
<dbReference type="PIRSF" id="PIRSF004486">
    <property type="entry name" value="MraW"/>
    <property type="match status" value="1"/>
</dbReference>
<evidence type="ECO:0000313" key="8">
    <source>
        <dbReference type="Proteomes" id="UP001161064"/>
    </source>
</evidence>
<dbReference type="SUPFAM" id="SSF81799">
    <property type="entry name" value="Putative methyltransferase TM0872, insert domain"/>
    <property type="match status" value="1"/>
</dbReference>
<reference evidence="7" key="1">
    <citation type="submission" date="2021-05" db="EMBL/GenBank/DDBJ databases">
        <authorList>
            <person name="Tanabe Y."/>
        </authorList>
    </citation>
    <scope>NUCLEOTIDE SEQUENCE</scope>
    <source>
        <strain evidence="7">BOTRYCO-1</strain>
    </source>
</reference>
<feature type="binding site" evidence="6">
    <location>
        <position position="50"/>
    </location>
    <ligand>
        <name>S-adenosyl-L-methionine</name>
        <dbReference type="ChEBI" id="CHEBI:59789"/>
    </ligand>
</feature>
<proteinExistence type="inferred from homology"/>
<dbReference type="GO" id="GO:0008168">
    <property type="term" value="F:methyltransferase activity"/>
    <property type="evidence" value="ECO:0007669"/>
    <property type="project" value="UniProtKB-KW"/>
</dbReference>
<comment type="subcellular location">
    <subcellularLocation>
        <location evidence="6">Cytoplasm</location>
    </subcellularLocation>
</comment>
<evidence type="ECO:0000313" key="7">
    <source>
        <dbReference type="EMBL" id="GIU66259.1"/>
    </source>
</evidence>
<dbReference type="EMBL" id="BPFZ01000002">
    <property type="protein sequence ID" value="GIU66259.1"/>
    <property type="molecule type" value="Genomic_DNA"/>
</dbReference>
<sequence length="325" mass="35434">MSGHQPVMMQEVLDALSPRAGQVIVDGTFGGGGYTHAILAAAPCQVIGLDRDKDAVARGMALAAQMPDRFTMVETKFSQLAALGRPFDAVVLDIGVSSFQIDQAERGFSFMQDGPLDMRMGTDGPSAADVIAQLSEAELSRLFHFYGEEREARRIARAIATDRLITPYLRTSELAGVVSRVIGHKHKDHIHPATRVFQALRIYVNDEIGELEMALTAAEEKLPEGGRLVVVTFHSLEDRVVKIFFNERSKEVTGSRHTPRKNGPAPSFSLIHKKVVRASDREIAQNPRSRSAKLRAAIRTSAPALPSHVTGLSGVPPLTQIKRVA</sequence>
<dbReference type="GO" id="GO:0032259">
    <property type="term" value="P:methylation"/>
    <property type="evidence" value="ECO:0007669"/>
    <property type="project" value="UniProtKB-KW"/>
</dbReference>
<evidence type="ECO:0000256" key="2">
    <source>
        <dbReference type="ARBA" id="ARBA00022552"/>
    </source>
</evidence>
<keyword evidence="8" id="KW-1185">Reference proteome</keyword>
<organism evidence="7 8">
    <name type="scientific">Candidatus Phycosocius spiralis</name>
    <dbReference type="NCBI Taxonomy" id="2815099"/>
    <lineage>
        <taxon>Bacteria</taxon>
        <taxon>Pseudomonadati</taxon>
        <taxon>Pseudomonadota</taxon>
        <taxon>Alphaproteobacteria</taxon>
        <taxon>Caulobacterales</taxon>
        <taxon>Caulobacterales incertae sedis</taxon>
        <taxon>Candidatus Phycosocius</taxon>
    </lineage>
</organism>
<evidence type="ECO:0000256" key="4">
    <source>
        <dbReference type="ARBA" id="ARBA00022679"/>
    </source>
</evidence>
<evidence type="ECO:0000256" key="5">
    <source>
        <dbReference type="ARBA" id="ARBA00022691"/>
    </source>
</evidence>
<feature type="binding site" evidence="6">
    <location>
        <position position="93"/>
    </location>
    <ligand>
        <name>S-adenosyl-L-methionine</name>
        <dbReference type="ChEBI" id="CHEBI:59789"/>
    </ligand>
</feature>
<evidence type="ECO:0000256" key="1">
    <source>
        <dbReference type="ARBA" id="ARBA00010396"/>
    </source>
</evidence>
<dbReference type="EC" id="2.1.1.199" evidence="6"/>
<protein>
    <recommendedName>
        <fullName evidence="6">Ribosomal RNA small subunit methyltransferase H</fullName>
        <ecNumber evidence="6">2.1.1.199</ecNumber>
    </recommendedName>
    <alternativeName>
        <fullName evidence="6">16S rRNA m(4)C1402 methyltransferase</fullName>
    </alternativeName>
    <alternativeName>
        <fullName evidence="6">rRNA (cytosine-N(4)-)-methyltransferase RsmH</fullName>
    </alternativeName>
</protein>
<keyword evidence="4 6" id="KW-0808">Transferase</keyword>
<dbReference type="InterPro" id="IPR023397">
    <property type="entry name" value="SAM-dep_MeTrfase_MraW_recog"/>
</dbReference>
<dbReference type="Proteomes" id="UP001161064">
    <property type="component" value="Unassembled WGS sequence"/>
</dbReference>
<comment type="function">
    <text evidence="6">Specifically methylates the N4 position of cytidine in position 1402 (C1402) of 16S rRNA.</text>
</comment>